<dbReference type="InterPro" id="IPR051165">
    <property type="entry name" value="Multifunctional_ANK_Repeat"/>
</dbReference>
<sequence>MTRDFVICVCVCRVLLGVMAQSSSAAPQAPHTEAVPPGCKTLDAVDIIPYEGVSPLSQQLLEGCIRRTFREASQVTQLLRQGADPRSCGGLRVHGTTLPPSRQRYSCLAFAIDSPTNGPSVLAERSDGLGVHFLPVVLPQWPSRKLQLDILIALIDGGADVNEERDYNETIRPIMVAVVAGNLTAVETLLPRNPNVRGFAVMRVPYVANAVLSLTREYEDALMSIYRRLIQHDGTLATERSGEDNLVHLAAMSHLVFSQQFIDQYLDLITSHGAEMTATRYGRTPLHMAARCGSPYVADWLCRLLTAEDINRGSPSWGALGSAIHPGITPLANAAAGLDRFIRQQQQQQQQETEAHRERYERSVRHHKTIIRTLLRAGAAPSISRMPNDTEEYHRQRQLVLSEYTTVLNELSDVTMSAINAALAPQRDHSMLLARLLPLAPHHDGAHPHPSPSNMAFGPHEAEAIAWKIGAFLHEPSAAPAAIDEYLIGDSLLRRRVKAAVAHFVKSAATHTSSNGEVVGGTRYQQQGDKRVKVTVPPLQCFAVRDSGGRVVLTGVREVIHRAWLDEAAQHGLVGVVKGFNEHLGDQDCQFEWGQLGRLSRSGLFVSLGID</sequence>
<organism evidence="4 5">
    <name type="scientific">Vitrella brassicaformis (strain CCMP3155)</name>
    <dbReference type="NCBI Taxonomy" id="1169540"/>
    <lineage>
        <taxon>Eukaryota</taxon>
        <taxon>Sar</taxon>
        <taxon>Alveolata</taxon>
        <taxon>Colpodellida</taxon>
        <taxon>Vitrellaceae</taxon>
        <taxon>Vitrella</taxon>
    </lineage>
</organism>
<dbReference type="PANTHER" id="PTHR24123">
    <property type="entry name" value="ANKYRIN REPEAT-CONTAINING"/>
    <property type="match status" value="1"/>
</dbReference>
<dbReference type="VEuPathDB" id="CryptoDB:Vbra_12846"/>
<keyword evidence="5" id="KW-1185">Reference proteome</keyword>
<proteinExistence type="predicted"/>
<evidence type="ECO:0000256" key="3">
    <source>
        <dbReference type="SAM" id="SignalP"/>
    </source>
</evidence>
<accession>A0A0G4ERR3</accession>
<dbReference type="InterPro" id="IPR036770">
    <property type="entry name" value="Ankyrin_rpt-contain_sf"/>
</dbReference>
<dbReference type="EMBL" id="CDMY01000295">
    <property type="protein sequence ID" value="CEM00577.1"/>
    <property type="molecule type" value="Genomic_DNA"/>
</dbReference>
<keyword evidence="1" id="KW-0677">Repeat</keyword>
<protein>
    <submittedName>
        <fullName evidence="4">Uncharacterized protein</fullName>
    </submittedName>
</protein>
<dbReference type="InParanoid" id="A0A0G4ERR3"/>
<dbReference type="PANTHER" id="PTHR24123:SF33">
    <property type="entry name" value="PROTEIN HOS4"/>
    <property type="match status" value="1"/>
</dbReference>
<dbReference type="AlphaFoldDB" id="A0A0G4ERR3"/>
<reference evidence="4 5" key="1">
    <citation type="submission" date="2014-11" db="EMBL/GenBank/DDBJ databases">
        <authorList>
            <person name="Zhu J."/>
            <person name="Qi W."/>
            <person name="Song R."/>
        </authorList>
    </citation>
    <scope>NUCLEOTIDE SEQUENCE [LARGE SCALE GENOMIC DNA]</scope>
</reference>
<dbReference type="Proteomes" id="UP000041254">
    <property type="component" value="Unassembled WGS sequence"/>
</dbReference>
<feature type="chain" id="PRO_5005188185" evidence="3">
    <location>
        <begin position="21"/>
        <end position="611"/>
    </location>
</feature>
<dbReference type="SMART" id="SM00248">
    <property type="entry name" value="ANK"/>
    <property type="match status" value="3"/>
</dbReference>
<evidence type="ECO:0000313" key="5">
    <source>
        <dbReference type="Proteomes" id="UP000041254"/>
    </source>
</evidence>
<name>A0A0G4ERR3_VITBC</name>
<feature type="signal peptide" evidence="3">
    <location>
        <begin position="1"/>
        <end position="20"/>
    </location>
</feature>
<evidence type="ECO:0000256" key="1">
    <source>
        <dbReference type="ARBA" id="ARBA00022737"/>
    </source>
</evidence>
<keyword evidence="3" id="KW-0732">Signal</keyword>
<evidence type="ECO:0000256" key="2">
    <source>
        <dbReference type="ARBA" id="ARBA00023043"/>
    </source>
</evidence>
<dbReference type="Pfam" id="PF00023">
    <property type="entry name" value="Ank"/>
    <property type="match status" value="1"/>
</dbReference>
<dbReference type="SUPFAM" id="SSF48403">
    <property type="entry name" value="Ankyrin repeat"/>
    <property type="match status" value="1"/>
</dbReference>
<gene>
    <name evidence="4" type="ORF">Vbra_12846</name>
</gene>
<dbReference type="PhylomeDB" id="A0A0G4ERR3"/>
<evidence type="ECO:0000313" key="4">
    <source>
        <dbReference type="EMBL" id="CEM00577.1"/>
    </source>
</evidence>
<dbReference type="InterPro" id="IPR002110">
    <property type="entry name" value="Ankyrin_rpt"/>
</dbReference>
<keyword evidence="2" id="KW-0040">ANK repeat</keyword>
<dbReference type="Gene3D" id="1.25.40.20">
    <property type="entry name" value="Ankyrin repeat-containing domain"/>
    <property type="match status" value="2"/>
</dbReference>